<dbReference type="PANTHER" id="PTHR23022:SF135">
    <property type="entry name" value="SI:DKEY-77F5.3"/>
    <property type="match status" value="1"/>
</dbReference>
<organism evidence="2 3">
    <name type="scientific">Serendipita indica (strain DSM 11827)</name>
    <name type="common">Root endophyte fungus</name>
    <name type="synonym">Piriformospora indica</name>
    <dbReference type="NCBI Taxonomy" id="1109443"/>
    <lineage>
        <taxon>Eukaryota</taxon>
        <taxon>Fungi</taxon>
        <taxon>Dikarya</taxon>
        <taxon>Basidiomycota</taxon>
        <taxon>Agaricomycotina</taxon>
        <taxon>Agaricomycetes</taxon>
        <taxon>Sebacinales</taxon>
        <taxon>Serendipitaceae</taxon>
        <taxon>Serendipita</taxon>
    </lineage>
</organism>
<dbReference type="SUPFAM" id="SSF46689">
    <property type="entry name" value="Homeodomain-like"/>
    <property type="match status" value="1"/>
</dbReference>
<dbReference type="InterPro" id="IPR009057">
    <property type="entry name" value="Homeodomain-like_sf"/>
</dbReference>
<dbReference type="InterPro" id="IPR036397">
    <property type="entry name" value="RNaseH_sf"/>
</dbReference>
<dbReference type="InParanoid" id="G4TKS2"/>
<gene>
    <name evidence="2" type="ORF">PIIN_05850</name>
</gene>
<dbReference type="OrthoDB" id="2753252at2759"/>
<accession>G4TKS2</accession>
<dbReference type="STRING" id="1109443.G4TKS2"/>
<dbReference type="Proteomes" id="UP000007148">
    <property type="component" value="Unassembled WGS sequence"/>
</dbReference>
<dbReference type="InterPro" id="IPR002492">
    <property type="entry name" value="Transposase_Tc1-like"/>
</dbReference>
<dbReference type="Pfam" id="PF01498">
    <property type="entry name" value="HTH_Tnp_Tc3_2"/>
    <property type="match status" value="1"/>
</dbReference>
<dbReference type="Gene3D" id="3.30.420.10">
    <property type="entry name" value="Ribonuclease H-like superfamily/Ribonuclease H"/>
    <property type="match status" value="1"/>
</dbReference>
<feature type="domain" description="Transposase Tc1-like" evidence="1">
    <location>
        <begin position="79"/>
        <end position="135"/>
    </location>
</feature>
<dbReference type="GO" id="GO:0006313">
    <property type="term" value="P:DNA transposition"/>
    <property type="evidence" value="ECO:0007669"/>
    <property type="project" value="InterPro"/>
</dbReference>
<evidence type="ECO:0000259" key="1">
    <source>
        <dbReference type="Pfam" id="PF01498"/>
    </source>
</evidence>
<sequence length="277" mass="32036">MRRHPTAKLQRVIELLELGKSISQTMALTGISKGSISRIRSEYCPNLQERPSGRPRKLSGPDMHYARHLIRSGQAKNAVALIKQLKAMTCPALSPTTIRRALRLTGWKPRKKVKKPRLTRRHRKARLDWAERHRHWTVEDWKRVLWSDETKVNRLGNDGDEIVWVQEGEGLNARTVTQTVKGGGGRIMVWGCIGWNRPGVARLIEGKMDAKIYTHILDHELTQSVKKLKLRQGRFVFQQDNDLKHMYKMAQNWFDGQKYKVMDWPAQSPDANPIENL</sequence>
<comment type="caution">
    <text evidence="2">The sequence shown here is derived from an EMBL/GenBank/DDBJ whole genome shotgun (WGS) entry which is preliminary data.</text>
</comment>
<dbReference type="EMBL" id="CAFZ01000140">
    <property type="protein sequence ID" value="CCA71915.1"/>
    <property type="molecule type" value="Genomic_DNA"/>
</dbReference>
<dbReference type="GO" id="GO:0003677">
    <property type="term" value="F:DNA binding"/>
    <property type="evidence" value="ECO:0007669"/>
    <property type="project" value="InterPro"/>
</dbReference>
<dbReference type="AlphaFoldDB" id="G4TKS2"/>
<dbReference type="InterPro" id="IPR052338">
    <property type="entry name" value="Transposase_5"/>
</dbReference>
<dbReference type="eggNOG" id="ENOG502QUTZ">
    <property type="taxonomic scope" value="Eukaryota"/>
</dbReference>
<protein>
    <submittedName>
        <fullName evidence="2">Related to transposase-Wolbachia endosymbiont</fullName>
    </submittedName>
</protein>
<keyword evidence="3" id="KW-1185">Reference proteome</keyword>
<evidence type="ECO:0000313" key="2">
    <source>
        <dbReference type="EMBL" id="CCA71915.1"/>
    </source>
</evidence>
<dbReference type="HOGENOM" id="CLU_033666_0_4_1"/>
<dbReference type="PANTHER" id="PTHR23022">
    <property type="entry name" value="TRANSPOSABLE ELEMENT-RELATED"/>
    <property type="match status" value="1"/>
</dbReference>
<dbReference type="OMA" id="THILDHE"/>
<reference evidence="2 3" key="1">
    <citation type="journal article" date="2011" name="PLoS Pathog.">
        <title>Endophytic Life Strategies Decoded by Genome and Transcriptome Analyses of the Mutualistic Root Symbiont Piriformospora indica.</title>
        <authorList>
            <person name="Zuccaro A."/>
            <person name="Lahrmann U."/>
            <person name="Guldener U."/>
            <person name="Langen G."/>
            <person name="Pfiffi S."/>
            <person name="Biedenkopf D."/>
            <person name="Wong P."/>
            <person name="Samans B."/>
            <person name="Grimm C."/>
            <person name="Basiewicz M."/>
            <person name="Murat C."/>
            <person name="Martin F."/>
            <person name="Kogel K.H."/>
        </authorList>
    </citation>
    <scope>NUCLEOTIDE SEQUENCE [LARGE SCALE GENOMIC DNA]</scope>
    <source>
        <strain evidence="2 3">DSM 11827</strain>
    </source>
</reference>
<proteinExistence type="predicted"/>
<evidence type="ECO:0000313" key="3">
    <source>
        <dbReference type="Proteomes" id="UP000007148"/>
    </source>
</evidence>
<dbReference type="GO" id="GO:0015074">
    <property type="term" value="P:DNA integration"/>
    <property type="evidence" value="ECO:0007669"/>
    <property type="project" value="InterPro"/>
</dbReference>
<name>G4TKS2_SERID</name>